<protein>
    <submittedName>
        <fullName evidence="1">Uncharacterized protein</fullName>
    </submittedName>
</protein>
<sequence length="200" mass="22784">MRYATLEDLQSAIDRESKERPSYNLQRRIDPAYQNALTLAQTQDDKNLIMQISEGQAYLSDKDKSSLWTVTNPSQLSEILSSAREKALGGEVCKNRKKNFDKYGRPADINSLDYYVCAGDDPLIYIDRQNHVDRLAYDNYPVYPYKIPIGLTTQNTVISPIAETFPPSIPLIDMSEVSVPYGLTNMRSKYFKKIPQGLNM</sequence>
<dbReference type="AlphaFoldDB" id="A0A6C0DL03"/>
<organism evidence="1">
    <name type="scientific">viral metagenome</name>
    <dbReference type="NCBI Taxonomy" id="1070528"/>
    <lineage>
        <taxon>unclassified sequences</taxon>
        <taxon>metagenomes</taxon>
        <taxon>organismal metagenomes</taxon>
    </lineage>
</organism>
<name>A0A6C0DL03_9ZZZZ</name>
<evidence type="ECO:0000313" key="1">
    <source>
        <dbReference type="EMBL" id="QHT16900.1"/>
    </source>
</evidence>
<reference evidence="1" key="1">
    <citation type="journal article" date="2020" name="Nature">
        <title>Giant virus diversity and host interactions through global metagenomics.</title>
        <authorList>
            <person name="Schulz F."/>
            <person name="Roux S."/>
            <person name="Paez-Espino D."/>
            <person name="Jungbluth S."/>
            <person name="Walsh D.A."/>
            <person name="Denef V.J."/>
            <person name="McMahon K.D."/>
            <person name="Konstantinidis K.T."/>
            <person name="Eloe-Fadrosh E.A."/>
            <person name="Kyrpides N.C."/>
            <person name="Woyke T."/>
        </authorList>
    </citation>
    <scope>NUCLEOTIDE SEQUENCE</scope>
    <source>
        <strain evidence="1">GVMAG-M-3300023174-207</strain>
    </source>
</reference>
<accession>A0A6C0DL03</accession>
<dbReference type="EMBL" id="MN739627">
    <property type="protein sequence ID" value="QHT16900.1"/>
    <property type="molecule type" value="Genomic_DNA"/>
</dbReference>
<proteinExistence type="predicted"/>